<dbReference type="OMA" id="DSTEWHQ"/>
<dbReference type="GO" id="GO:0097539">
    <property type="term" value="C:ciliary transition fiber"/>
    <property type="evidence" value="ECO:0007669"/>
    <property type="project" value="TreeGrafter"/>
</dbReference>
<gene>
    <name evidence="4" type="primary">LOC106069268</name>
</gene>
<keyword evidence="1" id="KW-0175">Coiled coil</keyword>
<dbReference type="GO" id="GO:0045202">
    <property type="term" value="C:synapse"/>
    <property type="evidence" value="ECO:0007669"/>
    <property type="project" value="GOC"/>
</dbReference>
<feature type="coiled-coil region" evidence="1">
    <location>
        <begin position="711"/>
        <end position="759"/>
    </location>
</feature>
<dbReference type="RefSeq" id="XP_055892920.1">
    <property type="nucleotide sequence ID" value="XM_056036945.1"/>
</dbReference>
<organism evidence="3 4">
    <name type="scientific">Biomphalaria glabrata</name>
    <name type="common">Bloodfluke planorb</name>
    <name type="synonym">Freshwater snail</name>
    <dbReference type="NCBI Taxonomy" id="6526"/>
    <lineage>
        <taxon>Eukaryota</taxon>
        <taxon>Metazoa</taxon>
        <taxon>Spiralia</taxon>
        <taxon>Lophotrochozoa</taxon>
        <taxon>Mollusca</taxon>
        <taxon>Gastropoda</taxon>
        <taxon>Heterobranchia</taxon>
        <taxon>Euthyneura</taxon>
        <taxon>Panpulmonata</taxon>
        <taxon>Hygrophila</taxon>
        <taxon>Lymnaeoidea</taxon>
        <taxon>Planorbidae</taxon>
        <taxon>Biomphalaria</taxon>
    </lineage>
</organism>
<feature type="region of interest" description="Disordered" evidence="2">
    <location>
        <begin position="194"/>
        <end position="270"/>
    </location>
</feature>
<evidence type="ECO:0000256" key="1">
    <source>
        <dbReference type="SAM" id="Coils"/>
    </source>
</evidence>
<dbReference type="GO" id="GO:0007268">
    <property type="term" value="P:chemical synaptic transmission"/>
    <property type="evidence" value="ECO:0007669"/>
    <property type="project" value="InterPro"/>
</dbReference>
<feature type="coiled-coil region" evidence="1">
    <location>
        <begin position="422"/>
        <end position="545"/>
    </location>
</feature>
<feature type="region of interest" description="Disordered" evidence="2">
    <location>
        <begin position="49"/>
        <end position="86"/>
    </location>
</feature>
<feature type="coiled-coil region" evidence="1">
    <location>
        <begin position="570"/>
        <end position="632"/>
    </location>
</feature>
<dbReference type="GO" id="GO:0005814">
    <property type="term" value="C:centriole"/>
    <property type="evidence" value="ECO:0007669"/>
    <property type="project" value="InterPro"/>
</dbReference>
<feature type="region of interest" description="Disordered" evidence="2">
    <location>
        <begin position="1"/>
        <end position="23"/>
    </location>
</feature>
<sequence length="813" mass="91979">MRTTNVYLESKMAGKKGKRTTKGDTLKKVVPPTVLIASLFNETIPAVMTQSKAGKSSKSKAPKTGIPGILGKPTSPRDEFSEPESSLFDYQQMDEAGYSTVGFGTWPANKRQQKKDSRPDFRPSGLYSTPGDLEFLGQGDSSQIGNVSDLYATPMKKNKGKGKGKSTPVVDETDSMSMSRTQQDVQTELKKIYNMPPEPNDFMTKDVRTNSPQMYPGSTPADSGRGSSRPLSVEEGEGGRSPELISITDPVTRSSKKAVQGSTVMESHPQDKVDAKKPILLDNSVVEELIVASKKGGQSLQSRTPRGSEMEVLELKAHNEELLSEIHSLRDVAEAIRDGSVDGAKELYVQRQLKDENETLKSTVHRLNVSLSEMEAKYRPVDSAQVKQAIEVHGLPPQGPVPSWLISTKYLAPLFLAYDDQLEAKDQVLIECKKELATLKKKTEEILKENERLRISGGPGDRLEWQQLQEQARSVLEENQVLLEQLEVQANKSRDIHNAHMAEISRMSRKVSLSEAEKADTERQLEELRVRFRELKHKHDQMTLELGSQVNVHTHINTIADLKRCLTEEQEKCQIEIEAVNIKLKASEEERKRQAMHIIELTAENKRLKIEMKAMQKSVKQAQQKMAVLHQAIELSDDKEKITQEQLANVIKVAEKVALERDTVYKVAREQQEENKQTVNKMMHGTLTVGKMEEKLKLYRLKASAKLNTIAERLKEQDEAFNHQKKEYEREIHYLRLLVKEKEEIIESLEKDKKFVEKDLESMWQAANSENKRVKEILLCGSRKLCDHIHLTDALKDEIEKEELLHFSDDDSA</sequence>
<dbReference type="AlphaFoldDB" id="A0A9W3B0D9"/>
<dbReference type="GO" id="GO:0060271">
    <property type="term" value="P:cilium assembly"/>
    <property type="evidence" value="ECO:0007669"/>
    <property type="project" value="InterPro"/>
</dbReference>
<dbReference type="Proteomes" id="UP001165740">
    <property type="component" value="Chromosome 7"/>
</dbReference>
<evidence type="ECO:0000256" key="2">
    <source>
        <dbReference type="SAM" id="MobiDB-lite"/>
    </source>
</evidence>
<dbReference type="OrthoDB" id="6622877at2759"/>
<name>A0A9W3B0D9_BIOGL</name>
<reference evidence="4" key="1">
    <citation type="submission" date="2025-08" db="UniProtKB">
        <authorList>
            <consortium name="RefSeq"/>
        </authorList>
    </citation>
    <scope>IDENTIFICATION</scope>
</reference>
<feature type="region of interest" description="Disordered" evidence="2">
    <location>
        <begin position="102"/>
        <end position="182"/>
    </location>
</feature>
<dbReference type="PANTHER" id="PTHR36170:SF1">
    <property type="entry name" value="CENTROSOMAL PROTEIN OF 89 KDA"/>
    <property type="match status" value="1"/>
</dbReference>
<dbReference type="GeneID" id="106069268"/>
<protein>
    <submittedName>
        <fullName evidence="4">Centrosomal protein of 89 kDa-like isoform X1</fullName>
    </submittedName>
</protein>
<proteinExistence type="predicted"/>
<keyword evidence="3" id="KW-1185">Reference proteome</keyword>
<accession>A0A9W3B0D9</accession>
<evidence type="ECO:0000313" key="4">
    <source>
        <dbReference type="RefSeq" id="XP_055892920.1"/>
    </source>
</evidence>
<dbReference type="InterPro" id="IPR033545">
    <property type="entry name" value="CEP89"/>
</dbReference>
<dbReference type="GO" id="GO:0007005">
    <property type="term" value="P:mitochondrion organization"/>
    <property type="evidence" value="ECO:0007669"/>
    <property type="project" value="InterPro"/>
</dbReference>
<evidence type="ECO:0000313" key="3">
    <source>
        <dbReference type="Proteomes" id="UP001165740"/>
    </source>
</evidence>
<dbReference type="PANTHER" id="PTHR36170">
    <property type="entry name" value="CENTROSOMAL PROTEIN OF 89 KDA"/>
    <property type="match status" value="1"/>
</dbReference>